<name>A0ABV0Z033_9TELE</name>
<comment type="caution">
    <text evidence="2">The sequence shown here is derived from an EMBL/GenBank/DDBJ whole genome shotgun (WGS) entry which is preliminary data.</text>
</comment>
<protein>
    <submittedName>
        <fullName evidence="2">Uncharacterized protein</fullName>
    </submittedName>
</protein>
<evidence type="ECO:0000313" key="2">
    <source>
        <dbReference type="EMBL" id="MEQ2299000.1"/>
    </source>
</evidence>
<accession>A0ABV0Z033</accession>
<evidence type="ECO:0000313" key="3">
    <source>
        <dbReference type="Proteomes" id="UP001469553"/>
    </source>
</evidence>
<dbReference type="Proteomes" id="UP001469553">
    <property type="component" value="Unassembled WGS sequence"/>
</dbReference>
<reference evidence="2 3" key="1">
    <citation type="submission" date="2021-06" db="EMBL/GenBank/DDBJ databases">
        <authorList>
            <person name="Palmer J.M."/>
        </authorList>
    </citation>
    <scope>NUCLEOTIDE SEQUENCE [LARGE SCALE GENOMIC DNA]</scope>
    <source>
        <strain evidence="2 3">AS_MEX2019</strain>
        <tissue evidence="2">Muscle</tissue>
    </source>
</reference>
<gene>
    <name evidence="2" type="ORF">AMECASPLE_011108</name>
</gene>
<organism evidence="2 3">
    <name type="scientific">Ameca splendens</name>
    <dbReference type="NCBI Taxonomy" id="208324"/>
    <lineage>
        <taxon>Eukaryota</taxon>
        <taxon>Metazoa</taxon>
        <taxon>Chordata</taxon>
        <taxon>Craniata</taxon>
        <taxon>Vertebrata</taxon>
        <taxon>Euteleostomi</taxon>
        <taxon>Actinopterygii</taxon>
        <taxon>Neopterygii</taxon>
        <taxon>Teleostei</taxon>
        <taxon>Neoteleostei</taxon>
        <taxon>Acanthomorphata</taxon>
        <taxon>Ovalentaria</taxon>
        <taxon>Atherinomorphae</taxon>
        <taxon>Cyprinodontiformes</taxon>
        <taxon>Goodeidae</taxon>
        <taxon>Ameca</taxon>
    </lineage>
</organism>
<sequence>MDNMSPQQQQQDSLTRGGQQENKRRMKFQSYRRQSAPSLVITKALTRSKTLSRYCQNHLVCFTPVLGT</sequence>
<keyword evidence="3" id="KW-1185">Reference proteome</keyword>
<proteinExistence type="predicted"/>
<evidence type="ECO:0000256" key="1">
    <source>
        <dbReference type="SAM" id="MobiDB-lite"/>
    </source>
</evidence>
<feature type="compositionally biased region" description="Polar residues" evidence="1">
    <location>
        <begin position="1"/>
        <end position="20"/>
    </location>
</feature>
<dbReference type="EMBL" id="JAHRIP010047686">
    <property type="protein sequence ID" value="MEQ2299000.1"/>
    <property type="molecule type" value="Genomic_DNA"/>
</dbReference>
<feature type="region of interest" description="Disordered" evidence="1">
    <location>
        <begin position="1"/>
        <end position="34"/>
    </location>
</feature>